<organism evidence="5 6">
    <name type="scientific">Nocardioides perillae</name>
    <dbReference type="NCBI Taxonomy" id="1119534"/>
    <lineage>
        <taxon>Bacteria</taxon>
        <taxon>Bacillati</taxon>
        <taxon>Actinomycetota</taxon>
        <taxon>Actinomycetes</taxon>
        <taxon>Propionibacteriales</taxon>
        <taxon>Nocardioidaceae</taxon>
        <taxon>Nocardioides</taxon>
    </lineage>
</organism>
<proteinExistence type="predicted"/>
<evidence type="ECO:0000313" key="5">
    <source>
        <dbReference type="EMBL" id="NYG56841.1"/>
    </source>
</evidence>
<keyword evidence="6" id="KW-1185">Reference proteome</keyword>
<dbReference type="Gene3D" id="3.40.50.150">
    <property type="entry name" value="Vaccinia Virus protein VP39"/>
    <property type="match status" value="1"/>
</dbReference>
<evidence type="ECO:0000259" key="4">
    <source>
        <dbReference type="Pfam" id="PF08241"/>
    </source>
</evidence>
<keyword evidence="2 5" id="KW-0808">Transferase</keyword>
<feature type="domain" description="Methyltransferase type 11" evidence="4">
    <location>
        <begin position="51"/>
        <end position="143"/>
    </location>
</feature>
<dbReference type="InterPro" id="IPR013216">
    <property type="entry name" value="Methyltransf_11"/>
</dbReference>
<dbReference type="Proteomes" id="UP000544110">
    <property type="component" value="Unassembled WGS sequence"/>
</dbReference>
<evidence type="ECO:0000313" key="6">
    <source>
        <dbReference type="Proteomes" id="UP000544110"/>
    </source>
</evidence>
<evidence type="ECO:0000256" key="1">
    <source>
        <dbReference type="ARBA" id="ARBA00022603"/>
    </source>
</evidence>
<dbReference type="SUPFAM" id="SSF53335">
    <property type="entry name" value="S-adenosyl-L-methionine-dependent methyltransferases"/>
    <property type="match status" value="1"/>
</dbReference>
<sequence length="202" mass="21688">MARADEVASWDAEAAAFDEPADHGLRDPAVRDAWRELRVPWLPAPPARVADLGCGTGTLSVLLAEAGHVVSGLDFSLRMLELAERKAAGLPGVTFSEGDASEPPLEAAAHDVVLSRHVLWAMPDPAVALRRWLRLLAPGGRLLLVEGWWSNGAGIPAERAAALVEAAGRPVELHRLTDARYWGRAIEDDRYLLVSADPATTV</sequence>
<dbReference type="GO" id="GO:0032259">
    <property type="term" value="P:methylation"/>
    <property type="evidence" value="ECO:0007669"/>
    <property type="project" value="UniProtKB-KW"/>
</dbReference>
<dbReference type="InterPro" id="IPR029063">
    <property type="entry name" value="SAM-dependent_MTases_sf"/>
</dbReference>
<dbReference type="CDD" id="cd02440">
    <property type="entry name" value="AdoMet_MTases"/>
    <property type="match status" value="1"/>
</dbReference>
<protein>
    <submittedName>
        <fullName evidence="5">SAM-dependent methyltransferase</fullName>
    </submittedName>
</protein>
<name>A0A7Y9RUF8_9ACTN</name>
<dbReference type="EMBL" id="JACCAC010000001">
    <property type="protein sequence ID" value="NYG56841.1"/>
    <property type="molecule type" value="Genomic_DNA"/>
</dbReference>
<gene>
    <name evidence="5" type="ORF">BJ989_003145</name>
</gene>
<reference evidence="5 6" key="1">
    <citation type="submission" date="2020-07" db="EMBL/GenBank/DDBJ databases">
        <title>Sequencing the genomes of 1000 actinobacteria strains.</title>
        <authorList>
            <person name="Klenk H.-P."/>
        </authorList>
    </citation>
    <scope>NUCLEOTIDE SEQUENCE [LARGE SCALE GENOMIC DNA]</scope>
    <source>
        <strain evidence="5 6">DSM 24552</strain>
    </source>
</reference>
<keyword evidence="1 5" id="KW-0489">Methyltransferase</keyword>
<accession>A0A7Y9RUF8</accession>
<keyword evidence="3" id="KW-0949">S-adenosyl-L-methionine</keyword>
<dbReference type="PANTHER" id="PTHR43464:SF19">
    <property type="entry name" value="UBIQUINONE BIOSYNTHESIS O-METHYLTRANSFERASE, MITOCHONDRIAL"/>
    <property type="match status" value="1"/>
</dbReference>
<dbReference type="Pfam" id="PF08241">
    <property type="entry name" value="Methyltransf_11"/>
    <property type="match status" value="1"/>
</dbReference>
<comment type="caution">
    <text evidence="5">The sequence shown here is derived from an EMBL/GenBank/DDBJ whole genome shotgun (WGS) entry which is preliminary data.</text>
</comment>
<evidence type="ECO:0000256" key="2">
    <source>
        <dbReference type="ARBA" id="ARBA00022679"/>
    </source>
</evidence>
<evidence type="ECO:0000256" key="3">
    <source>
        <dbReference type="ARBA" id="ARBA00022691"/>
    </source>
</evidence>
<dbReference type="AlphaFoldDB" id="A0A7Y9RUF8"/>
<dbReference type="RefSeq" id="WP_179519029.1">
    <property type="nucleotide sequence ID" value="NZ_JACCAC010000001.1"/>
</dbReference>
<dbReference type="GO" id="GO:0008757">
    <property type="term" value="F:S-adenosylmethionine-dependent methyltransferase activity"/>
    <property type="evidence" value="ECO:0007669"/>
    <property type="project" value="InterPro"/>
</dbReference>
<dbReference type="PANTHER" id="PTHR43464">
    <property type="entry name" value="METHYLTRANSFERASE"/>
    <property type="match status" value="1"/>
</dbReference>